<evidence type="ECO:0000313" key="2">
    <source>
        <dbReference type="EMBL" id="KAG7171583.1"/>
    </source>
</evidence>
<feature type="region of interest" description="Disordered" evidence="1">
    <location>
        <begin position="99"/>
        <end position="120"/>
    </location>
</feature>
<dbReference type="AlphaFoldDB" id="A0A8J5N1L6"/>
<accession>A0A8J5N1L6</accession>
<evidence type="ECO:0000256" key="1">
    <source>
        <dbReference type="SAM" id="MobiDB-lite"/>
    </source>
</evidence>
<name>A0A8J5N1L6_HOMAM</name>
<dbReference type="SUPFAM" id="SSF56219">
    <property type="entry name" value="DNase I-like"/>
    <property type="match status" value="1"/>
</dbReference>
<feature type="region of interest" description="Disordered" evidence="1">
    <location>
        <begin position="61"/>
        <end position="87"/>
    </location>
</feature>
<keyword evidence="3" id="KW-1185">Reference proteome</keyword>
<dbReference type="InterPro" id="IPR036691">
    <property type="entry name" value="Endo/exonu/phosph_ase_sf"/>
</dbReference>
<protein>
    <submittedName>
        <fullName evidence="2">Uncharacterized protein</fullName>
    </submittedName>
</protein>
<gene>
    <name evidence="2" type="ORF">Hamer_G014719</name>
</gene>
<comment type="caution">
    <text evidence="2">The sequence shown here is derived from an EMBL/GenBank/DDBJ whole genome shotgun (WGS) entry which is preliminary data.</text>
</comment>
<proteinExistence type="predicted"/>
<feature type="non-terminal residue" evidence="2">
    <location>
        <position position="495"/>
    </location>
</feature>
<reference evidence="2" key="1">
    <citation type="journal article" date="2021" name="Sci. Adv.">
        <title>The American lobster genome reveals insights on longevity, neural, and immune adaptations.</title>
        <authorList>
            <person name="Polinski J.M."/>
            <person name="Zimin A.V."/>
            <person name="Clark K.F."/>
            <person name="Kohn A.B."/>
            <person name="Sadowski N."/>
            <person name="Timp W."/>
            <person name="Ptitsyn A."/>
            <person name="Khanna P."/>
            <person name="Romanova D.Y."/>
            <person name="Williams P."/>
            <person name="Greenwood S.J."/>
            <person name="Moroz L.L."/>
            <person name="Walt D.R."/>
            <person name="Bodnar A.G."/>
        </authorList>
    </citation>
    <scope>NUCLEOTIDE SEQUENCE</scope>
    <source>
        <strain evidence="2">GMGI-L3</strain>
    </source>
</reference>
<sequence length="495" mass="56142">MRRENVHEEHGQSCDNHWRGEFINGGEVQFQFHTKVERNQMYARVLLQVVHVAEEECYRDQESSHMKTADPANTPEAPAIAGSTMSNSILPTRCSEYQLASPARAQETASIPNGRGGERLDHERREQLQHQRRGDNDRIAPPPFHLKITQWNVQGLSNKRHTVQVAAIAKNIDVFILHETLMSKDKQFRLPGYQQATIPSSEVEPVHCGEGVEAQAVRIHLANDSLVVYNIYKPPPKRLEAGELLTQATQELWCATFNAHTSLSELWRKLRIATRKLPRAPAHPQPLQEANRFAEHFAERSSSAQLPPEIRLHLQQVQLEREVVRVNMMRAMTGPKVGTGHVVLRTLYIHAIRSLTDYATPALNTLFEWQWEKLEVTQNNATSHCQGTYVDKNLKLTHGDRAELLTACFATKLITRAQESDIKNGLLRAMNLNRDVFNKKTWLLSAADAVNLLKLKDTMLSKEPDTMRPAYSTPAPWESPPAVFNILQTGTRKAD</sequence>
<dbReference type="Proteomes" id="UP000747542">
    <property type="component" value="Unassembled WGS sequence"/>
</dbReference>
<evidence type="ECO:0000313" key="3">
    <source>
        <dbReference type="Proteomes" id="UP000747542"/>
    </source>
</evidence>
<dbReference type="EMBL" id="JAHLQT010012015">
    <property type="protein sequence ID" value="KAG7171583.1"/>
    <property type="molecule type" value="Genomic_DNA"/>
</dbReference>
<organism evidence="2 3">
    <name type="scientific">Homarus americanus</name>
    <name type="common">American lobster</name>
    <dbReference type="NCBI Taxonomy" id="6706"/>
    <lineage>
        <taxon>Eukaryota</taxon>
        <taxon>Metazoa</taxon>
        <taxon>Ecdysozoa</taxon>
        <taxon>Arthropoda</taxon>
        <taxon>Crustacea</taxon>
        <taxon>Multicrustacea</taxon>
        <taxon>Malacostraca</taxon>
        <taxon>Eumalacostraca</taxon>
        <taxon>Eucarida</taxon>
        <taxon>Decapoda</taxon>
        <taxon>Pleocyemata</taxon>
        <taxon>Astacidea</taxon>
        <taxon>Nephropoidea</taxon>
        <taxon>Nephropidae</taxon>
        <taxon>Homarus</taxon>
    </lineage>
</organism>
<dbReference type="Gene3D" id="3.60.10.10">
    <property type="entry name" value="Endonuclease/exonuclease/phosphatase"/>
    <property type="match status" value="1"/>
</dbReference>